<proteinExistence type="inferred from homology"/>
<dbReference type="GO" id="GO:0005737">
    <property type="term" value="C:cytoplasm"/>
    <property type="evidence" value="ECO:0007669"/>
    <property type="project" value="TreeGrafter"/>
</dbReference>
<dbReference type="PANTHER" id="PTHR11136:SF0">
    <property type="entry name" value="DIHYDROFOLATE SYNTHETASE-RELATED"/>
    <property type="match status" value="1"/>
</dbReference>
<keyword evidence="7" id="KW-0460">Magnesium</keyword>
<reference evidence="12 13" key="1">
    <citation type="journal article" date="2016" name="Nat. Commun.">
        <title>Thousands of microbial genomes shed light on interconnected biogeochemical processes in an aquifer system.</title>
        <authorList>
            <person name="Anantharaman K."/>
            <person name="Brown C.T."/>
            <person name="Hug L.A."/>
            <person name="Sharon I."/>
            <person name="Castelle C.J."/>
            <person name="Probst A.J."/>
            <person name="Thomas B.C."/>
            <person name="Singh A."/>
            <person name="Wilkins M.J."/>
            <person name="Karaoz U."/>
            <person name="Brodie E.L."/>
            <person name="Williams K.H."/>
            <person name="Hubbard S.S."/>
            <person name="Banfield J.F."/>
        </authorList>
    </citation>
    <scope>NUCLEOTIDE SEQUENCE [LARGE SCALE GENOMIC DNA]</scope>
</reference>
<evidence type="ECO:0000256" key="7">
    <source>
        <dbReference type="ARBA" id="ARBA00022842"/>
    </source>
</evidence>
<dbReference type="GO" id="GO:0005524">
    <property type="term" value="F:ATP binding"/>
    <property type="evidence" value="ECO:0007669"/>
    <property type="project" value="UniProtKB-KW"/>
</dbReference>
<evidence type="ECO:0000256" key="2">
    <source>
        <dbReference type="ARBA" id="ARBA00013025"/>
    </source>
</evidence>
<evidence type="ECO:0000259" key="11">
    <source>
        <dbReference type="Pfam" id="PF02875"/>
    </source>
</evidence>
<evidence type="ECO:0000256" key="5">
    <source>
        <dbReference type="ARBA" id="ARBA00022741"/>
    </source>
</evidence>
<dbReference type="GO" id="GO:0008841">
    <property type="term" value="F:dihydrofolate synthase activity"/>
    <property type="evidence" value="ECO:0007669"/>
    <property type="project" value="TreeGrafter"/>
</dbReference>
<dbReference type="InterPro" id="IPR036565">
    <property type="entry name" value="Mur-like_cat_sf"/>
</dbReference>
<dbReference type="Gene3D" id="3.40.1190.10">
    <property type="entry name" value="Mur-like, catalytic domain"/>
    <property type="match status" value="1"/>
</dbReference>
<keyword evidence="5 10" id="KW-0547">Nucleotide-binding</keyword>
<accession>A0A1G2QWD0</accession>
<comment type="similarity">
    <text evidence="1 10">Belongs to the folylpolyglutamate synthase family.</text>
</comment>
<dbReference type="PANTHER" id="PTHR11136">
    <property type="entry name" value="FOLYLPOLYGLUTAMATE SYNTHASE-RELATED"/>
    <property type="match status" value="1"/>
</dbReference>
<evidence type="ECO:0000313" key="13">
    <source>
        <dbReference type="Proteomes" id="UP000178170"/>
    </source>
</evidence>
<dbReference type="SUPFAM" id="SSF53244">
    <property type="entry name" value="MurD-like peptide ligases, peptide-binding domain"/>
    <property type="match status" value="1"/>
</dbReference>
<dbReference type="EC" id="6.3.2.17" evidence="2"/>
<evidence type="ECO:0000256" key="10">
    <source>
        <dbReference type="PIRNR" id="PIRNR001563"/>
    </source>
</evidence>
<dbReference type="EMBL" id="MHTS01000015">
    <property type="protein sequence ID" value="OHA64459.1"/>
    <property type="molecule type" value="Genomic_DNA"/>
</dbReference>
<evidence type="ECO:0000256" key="4">
    <source>
        <dbReference type="ARBA" id="ARBA00022723"/>
    </source>
</evidence>
<dbReference type="GO" id="GO:0004326">
    <property type="term" value="F:tetrahydrofolylpolyglutamate synthase activity"/>
    <property type="evidence" value="ECO:0007669"/>
    <property type="project" value="UniProtKB-EC"/>
</dbReference>
<protein>
    <recommendedName>
        <fullName evidence="2">tetrahydrofolate synthase</fullName>
        <ecNumber evidence="2">6.3.2.17</ecNumber>
    </recommendedName>
    <alternativeName>
        <fullName evidence="8">Tetrahydrofolylpolyglutamate synthase</fullName>
    </alternativeName>
</protein>
<gene>
    <name evidence="12" type="ORF">A2843_01350</name>
</gene>
<dbReference type="AlphaFoldDB" id="A0A1G2QWD0"/>
<evidence type="ECO:0000256" key="6">
    <source>
        <dbReference type="ARBA" id="ARBA00022840"/>
    </source>
</evidence>
<keyword evidence="4" id="KW-0479">Metal-binding</keyword>
<dbReference type="InterPro" id="IPR018109">
    <property type="entry name" value="Folylpolyglutamate_synth_CS"/>
</dbReference>
<feature type="domain" description="Mur ligase C-terminal" evidence="11">
    <location>
        <begin position="278"/>
        <end position="403"/>
    </location>
</feature>
<dbReference type="InterPro" id="IPR036615">
    <property type="entry name" value="Mur_ligase_C_dom_sf"/>
</dbReference>
<comment type="catalytic activity">
    <reaction evidence="9">
        <text>(6S)-5,6,7,8-tetrahydrofolyl-(gamma-L-Glu)(n) + L-glutamate + ATP = (6S)-5,6,7,8-tetrahydrofolyl-(gamma-L-Glu)(n+1) + ADP + phosphate + H(+)</text>
        <dbReference type="Rhea" id="RHEA:10580"/>
        <dbReference type="Rhea" id="RHEA-COMP:14738"/>
        <dbReference type="Rhea" id="RHEA-COMP:14740"/>
        <dbReference type="ChEBI" id="CHEBI:15378"/>
        <dbReference type="ChEBI" id="CHEBI:29985"/>
        <dbReference type="ChEBI" id="CHEBI:30616"/>
        <dbReference type="ChEBI" id="CHEBI:43474"/>
        <dbReference type="ChEBI" id="CHEBI:141005"/>
        <dbReference type="ChEBI" id="CHEBI:456216"/>
        <dbReference type="EC" id="6.3.2.17"/>
    </reaction>
</comment>
<organism evidence="12 13">
    <name type="scientific">Candidatus Wildermuthbacteria bacterium RIFCSPHIGHO2_01_FULL_48_27b</name>
    <dbReference type="NCBI Taxonomy" id="1802447"/>
    <lineage>
        <taxon>Bacteria</taxon>
        <taxon>Candidatus Wildermuthiibacteriota</taxon>
    </lineage>
</organism>
<dbReference type="Proteomes" id="UP000178170">
    <property type="component" value="Unassembled WGS sequence"/>
</dbReference>
<dbReference type="SUPFAM" id="SSF53623">
    <property type="entry name" value="MurD-like peptide ligases, catalytic domain"/>
    <property type="match status" value="1"/>
</dbReference>
<evidence type="ECO:0000313" key="12">
    <source>
        <dbReference type="EMBL" id="OHA64459.1"/>
    </source>
</evidence>
<dbReference type="GO" id="GO:0046872">
    <property type="term" value="F:metal ion binding"/>
    <property type="evidence" value="ECO:0007669"/>
    <property type="project" value="UniProtKB-KW"/>
</dbReference>
<dbReference type="InterPro" id="IPR001645">
    <property type="entry name" value="Folylpolyglutamate_synth"/>
</dbReference>
<keyword evidence="3 10" id="KW-0436">Ligase</keyword>
<dbReference type="PIRSF" id="PIRSF001563">
    <property type="entry name" value="Folylpolyglu_synth"/>
    <property type="match status" value="1"/>
</dbReference>
<keyword evidence="6 10" id="KW-0067">ATP-binding</keyword>
<dbReference type="NCBIfam" id="TIGR01499">
    <property type="entry name" value="folC"/>
    <property type="match status" value="1"/>
</dbReference>
<evidence type="ECO:0000256" key="8">
    <source>
        <dbReference type="ARBA" id="ARBA00030592"/>
    </source>
</evidence>
<evidence type="ECO:0000256" key="9">
    <source>
        <dbReference type="ARBA" id="ARBA00047493"/>
    </source>
</evidence>
<comment type="caution">
    <text evidence="12">The sequence shown here is derived from an EMBL/GenBank/DDBJ whole genome shotgun (WGS) entry which is preliminary data.</text>
</comment>
<evidence type="ECO:0000256" key="3">
    <source>
        <dbReference type="ARBA" id="ARBA00022598"/>
    </source>
</evidence>
<sequence length="426" mass="49213">MNKFERYYKAVNFLESLSNLPLQGDYMTDTHHADVYIKRMRYFLNLLGNPDKDFKFIHIAGTAGKGTVTNMVHEILLASGKKVGSFTSPSVTTSIEKIKVKDKYISPDEFVGIVDYLKPFINKTYVNGPYGRVSYFEIFLAIAMVYFKRQKCDWVILEVGLGGRYDATNVIRKPIITAITNIDYDHIELLGKTLKKIAYDKAGIIKRGSVFFTTEQRRSLLKIFDEICRGKNVPMHGLVKQSNFQKHNKELATALVRYIGINDKYIKEGIKNAHLACRFEVVQKKPLVVLDGAHNRSKIKTTIDNLKKLKFKKLYLIIGIADNKDHLSILKQLIPQSDFIFFTRFQFQNKDRKYAHPKELLVKSRQYFKKGAKSKIYLDPENALSNAMQLAKSDDLILIAGSFFLAGELRKRWYPEDFILKWRKSF</sequence>
<dbReference type="Gene3D" id="3.90.190.20">
    <property type="entry name" value="Mur ligase, C-terminal domain"/>
    <property type="match status" value="1"/>
</dbReference>
<evidence type="ECO:0000256" key="1">
    <source>
        <dbReference type="ARBA" id="ARBA00008276"/>
    </source>
</evidence>
<dbReference type="Pfam" id="PF02875">
    <property type="entry name" value="Mur_ligase_C"/>
    <property type="match status" value="1"/>
</dbReference>
<dbReference type="InterPro" id="IPR004101">
    <property type="entry name" value="Mur_ligase_C"/>
</dbReference>
<dbReference type="PROSITE" id="PS01012">
    <property type="entry name" value="FOLYLPOLYGLU_SYNT_2"/>
    <property type="match status" value="1"/>
</dbReference>
<name>A0A1G2QWD0_9BACT</name>